<sequence>MPPKFYLIVPAMCLNCVHTVLCMVLSLLPQPLKICIIILIYKLVTSKFKIVRSSEVKVIILSNLIVIPTLIIMCKEKKNCCVVVVTLESAHHRGYSLQILSASLLQKIKKKKKSACGICRQSFFKEADCLPFETLPEKWLCFSLHLRKIDWVLT</sequence>
<proteinExistence type="predicted"/>
<keyword evidence="1" id="KW-1133">Transmembrane helix</keyword>
<evidence type="ECO:0000313" key="3">
    <source>
        <dbReference type="Proteomes" id="UP001445076"/>
    </source>
</evidence>
<keyword evidence="1" id="KW-0812">Transmembrane</keyword>
<feature type="transmembrane region" description="Helical" evidence="1">
    <location>
        <begin position="6"/>
        <end position="28"/>
    </location>
</feature>
<dbReference type="Proteomes" id="UP001445076">
    <property type="component" value="Unassembled WGS sequence"/>
</dbReference>
<keyword evidence="1" id="KW-0472">Membrane</keyword>
<gene>
    <name evidence="2" type="ORF">OTU49_003539</name>
</gene>
<reference evidence="2 3" key="1">
    <citation type="journal article" date="2024" name="BMC Genomics">
        <title>Genome assembly of redclaw crayfish (Cherax quadricarinatus) provides insights into its immune adaptation and hypoxia tolerance.</title>
        <authorList>
            <person name="Liu Z."/>
            <person name="Zheng J."/>
            <person name="Li H."/>
            <person name="Fang K."/>
            <person name="Wang S."/>
            <person name="He J."/>
            <person name="Zhou D."/>
            <person name="Weng S."/>
            <person name="Chi M."/>
            <person name="Gu Z."/>
            <person name="He J."/>
            <person name="Li F."/>
            <person name="Wang M."/>
        </authorList>
    </citation>
    <scope>NUCLEOTIDE SEQUENCE [LARGE SCALE GENOMIC DNA]</scope>
    <source>
        <strain evidence="2">ZL_2023a</strain>
    </source>
</reference>
<accession>A0AAW0X5N7</accession>
<dbReference type="EMBL" id="JARKIK010000037">
    <property type="protein sequence ID" value="KAK8739237.1"/>
    <property type="molecule type" value="Genomic_DNA"/>
</dbReference>
<evidence type="ECO:0000313" key="2">
    <source>
        <dbReference type="EMBL" id="KAK8739237.1"/>
    </source>
</evidence>
<dbReference type="AlphaFoldDB" id="A0AAW0X5N7"/>
<organism evidence="2 3">
    <name type="scientific">Cherax quadricarinatus</name>
    <name type="common">Australian red claw crayfish</name>
    <dbReference type="NCBI Taxonomy" id="27406"/>
    <lineage>
        <taxon>Eukaryota</taxon>
        <taxon>Metazoa</taxon>
        <taxon>Ecdysozoa</taxon>
        <taxon>Arthropoda</taxon>
        <taxon>Crustacea</taxon>
        <taxon>Multicrustacea</taxon>
        <taxon>Malacostraca</taxon>
        <taxon>Eumalacostraca</taxon>
        <taxon>Eucarida</taxon>
        <taxon>Decapoda</taxon>
        <taxon>Pleocyemata</taxon>
        <taxon>Astacidea</taxon>
        <taxon>Parastacoidea</taxon>
        <taxon>Parastacidae</taxon>
        <taxon>Cherax</taxon>
    </lineage>
</organism>
<comment type="caution">
    <text evidence="2">The sequence shown here is derived from an EMBL/GenBank/DDBJ whole genome shotgun (WGS) entry which is preliminary data.</text>
</comment>
<protein>
    <submittedName>
        <fullName evidence="2">Uncharacterized protein</fullName>
    </submittedName>
</protein>
<evidence type="ECO:0000256" key="1">
    <source>
        <dbReference type="SAM" id="Phobius"/>
    </source>
</evidence>
<keyword evidence="3" id="KW-1185">Reference proteome</keyword>
<name>A0AAW0X5N7_CHEQU</name>